<keyword evidence="2 4" id="KW-0479">Metal-binding</keyword>
<sequence length="295" mass="30831">MRRLLLSAGAILAIAVVTGVWATRPDPLPADTFAGVAGEAAAGELVFNAAGCAGCHSAPETDGDARLVLAGGQRFATEFGTFVAPNVSPSDAGIGGWSLSDFANATQRGIAPNGAHYYPVFPYSSYALAEPQDIADLWAFWQTLPPSDAASLPHDIGFPYSVRRGLGLWKARYVPDLMRTMDTTDPQIARGQYLVEALGHCAECHTPRDALGGLNRDAWMAGAPNPSGKGTIPALTPDKLEWSAGDIASYLKTGFTPDYDSAGGSMVEVIANIALLPDADRDAIAAYLKALPPAG</sequence>
<dbReference type="OrthoDB" id="9811281at2"/>
<evidence type="ECO:0000313" key="6">
    <source>
        <dbReference type="EMBL" id="CTQ50613.1"/>
    </source>
</evidence>
<dbReference type="Proteomes" id="UP000049222">
    <property type="component" value="Unassembled WGS sequence"/>
</dbReference>
<dbReference type="PANTHER" id="PTHR35008">
    <property type="entry name" value="BLL4482 PROTEIN-RELATED"/>
    <property type="match status" value="1"/>
</dbReference>
<keyword evidence="6" id="KW-0560">Oxidoreductase</keyword>
<dbReference type="Gene3D" id="1.10.760.10">
    <property type="entry name" value="Cytochrome c-like domain"/>
    <property type="match status" value="2"/>
</dbReference>
<reference evidence="6 7" key="1">
    <citation type="submission" date="2015-07" db="EMBL/GenBank/DDBJ databases">
        <authorList>
            <person name="Noorani M."/>
        </authorList>
    </citation>
    <scope>NUCLEOTIDE SEQUENCE [LARGE SCALE GENOMIC DNA]</scope>
    <source>
        <strain evidence="6 7">CECT 7802</strain>
    </source>
</reference>
<accession>A0A0M6YM73</accession>
<feature type="domain" description="Cytochrome c" evidence="5">
    <location>
        <begin position="38"/>
        <end position="145"/>
    </location>
</feature>
<dbReference type="PROSITE" id="PS51007">
    <property type="entry name" value="CYTC"/>
    <property type="match status" value="2"/>
</dbReference>
<gene>
    <name evidence="6" type="primary">nicB</name>
    <name evidence="6" type="ORF">JDO7802_02638</name>
</gene>
<keyword evidence="3 4" id="KW-0408">Iron</keyword>
<dbReference type="SUPFAM" id="SSF46626">
    <property type="entry name" value="Cytochrome c"/>
    <property type="match status" value="2"/>
</dbReference>
<dbReference type="Pfam" id="PF00034">
    <property type="entry name" value="Cytochrom_C"/>
    <property type="match status" value="2"/>
</dbReference>
<dbReference type="InterPro" id="IPR036909">
    <property type="entry name" value="Cyt_c-like_dom_sf"/>
</dbReference>
<evidence type="ECO:0000256" key="3">
    <source>
        <dbReference type="ARBA" id="ARBA00023004"/>
    </source>
</evidence>
<evidence type="ECO:0000256" key="1">
    <source>
        <dbReference type="ARBA" id="ARBA00022617"/>
    </source>
</evidence>
<evidence type="ECO:0000259" key="5">
    <source>
        <dbReference type="PROSITE" id="PS51007"/>
    </source>
</evidence>
<dbReference type="GO" id="GO:0020037">
    <property type="term" value="F:heme binding"/>
    <property type="evidence" value="ECO:0007669"/>
    <property type="project" value="InterPro"/>
</dbReference>
<proteinExistence type="predicted"/>
<evidence type="ECO:0000256" key="4">
    <source>
        <dbReference type="PROSITE-ProRule" id="PRU00433"/>
    </source>
</evidence>
<evidence type="ECO:0000313" key="7">
    <source>
        <dbReference type="Proteomes" id="UP000049222"/>
    </source>
</evidence>
<organism evidence="6 7">
    <name type="scientific">Jannaschia donghaensis</name>
    <dbReference type="NCBI Taxonomy" id="420998"/>
    <lineage>
        <taxon>Bacteria</taxon>
        <taxon>Pseudomonadati</taxon>
        <taxon>Pseudomonadota</taxon>
        <taxon>Alphaproteobacteria</taxon>
        <taxon>Rhodobacterales</taxon>
        <taxon>Roseobacteraceae</taxon>
        <taxon>Jannaschia</taxon>
    </lineage>
</organism>
<keyword evidence="7" id="KW-1185">Reference proteome</keyword>
<dbReference type="AlphaFoldDB" id="A0A0M6YM73"/>
<keyword evidence="1 4" id="KW-0349">Heme</keyword>
<dbReference type="InterPro" id="IPR009056">
    <property type="entry name" value="Cyt_c-like_dom"/>
</dbReference>
<dbReference type="GO" id="GO:0016491">
    <property type="term" value="F:oxidoreductase activity"/>
    <property type="evidence" value="ECO:0007669"/>
    <property type="project" value="UniProtKB-KW"/>
</dbReference>
<dbReference type="GO" id="GO:0009055">
    <property type="term" value="F:electron transfer activity"/>
    <property type="evidence" value="ECO:0007669"/>
    <property type="project" value="InterPro"/>
</dbReference>
<dbReference type="EC" id="1.17.2.1" evidence="6"/>
<feature type="domain" description="Cytochrome c" evidence="5">
    <location>
        <begin position="186"/>
        <end position="292"/>
    </location>
</feature>
<name>A0A0M6YM73_9RHOB</name>
<evidence type="ECO:0000256" key="2">
    <source>
        <dbReference type="ARBA" id="ARBA00022723"/>
    </source>
</evidence>
<protein>
    <submittedName>
        <fullName evidence="6">Nicotinate dehydrogenase subunit B</fullName>
        <ecNumber evidence="6">1.17.2.1</ecNumber>
    </submittedName>
</protein>
<dbReference type="RefSeq" id="WP_055086257.1">
    <property type="nucleotide sequence ID" value="NZ_CXSU01000012.1"/>
</dbReference>
<dbReference type="InterPro" id="IPR051459">
    <property type="entry name" value="Cytochrome_c-type_DH"/>
</dbReference>
<dbReference type="STRING" id="420998.JDO7802_02638"/>
<dbReference type="GO" id="GO:0046872">
    <property type="term" value="F:metal ion binding"/>
    <property type="evidence" value="ECO:0007669"/>
    <property type="project" value="UniProtKB-KW"/>
</dbReference>
<dbReference type="PANTHER" id="PTHR35008:SF8">
    <property type="entry name" value="ALCOHOL DEHYDROGENASE CYTOCHROME C SUBUNIT"/>
    <property type="match status" value="1"/>
</dbReference>
<dbReference type="EMBL" id="CXSU01000012">
    <property type="protein sequence ID" value="CTQ50613.1"/>
    <property type="molecule type" value="Genomic_DNA"/>
</dbReference>